<sequence length="183" mass="19572">MNWLDALNREKKLSKTTKTATPTQPRGSKVTPGIVADSGSAPEPSASQGKAQRKFTGTPAATSRPSSAAGVQAKPESATIASSKRSSAPVLKTQPEQKSAPPERTSSAGKKRKSSAPSPPPAFGPEQESSAKKEGDPDQDAKGLYDILVQTRRCEELCSGLGLTMREIRKMKRKYDDNDMYHS</sequence>
<evidence type="ECO:0000313" key="3">
    <source>
        <dbReference type="Proteomes" id="UP001165121"/>
    </source>
</evidence>
<protein>
    <submittedName>
        <fullName evidence="2">Unnamed protein product</fullName>
    </submittedName>
</protein>
<feature type="compositionally biased region" description="Basic and acidic residues" evidence="1">
    <location>
        <begin position="129"/>
        <end position="143"/>
    </location>
</feature>
<name>A0A9W6XFY9_9STRA</name>
<dbReference type="EMBL" id="BSXT01001033">
    <property type="protein sequence ID" value="GMF37675.1"/>
    <property type="molecule type" value="Genomic_DNA"/>
</dbReference>
<dbReference type="AlphaFoldDB" id="A0A9W6XFY9"/>
<comment type="caution">
    <text evidence="2">The sequence shown here is derived from an EMBL/GenBank/DDBJ whole genome shotgun (WGS) entry which is preliminary data.</text>
</comment>
<feature type="region of interest" description="Disordered" evidence="1">
    <location>
        <begin position="1"/>
        <end position="144"/>
    </location>
</feature>
<gene>
    <name evidence="2" type="ORF">Pfra01_001062200</name>
</gene>
<proteinExistence type="predicted"/>
<evidence type="ECO:0000256" key="1">
    <source>
        <dbReference type="SAM" id="MobiDB-lite"/>
    </source>
</evidence>
<feature type="compositionally biased region" description="Polar residues" evidence="1">
    <location>
        <begin position="16"/>
        <end position="26"/>
    </location>
</feature>
<reference evidence="2" key="1">
    <citation type="submission" date="2023-04" db="EMBL/GenBank/DDBJ databases">
        <title>Phytophthora fragariaefolia NBRC 109709.</title>
        <authorList>
            <person name="Ichikawa N."/>
            <person name="Sato H."/>
            <person name="Tonouchi N."/>
        </authorList>
    </citation>
    <scope>NUCLEOTIDE SEQUENCE</scope>
    <source>
        <strain evidence="2">NBRC 109709</strain>
    </source>
</reference>
<accession>A0A9W6XFY9</accession>
<dbReference type="Proteomes" id="UP001165121">
    <property type="component" value="Unassembled WGS sequence"/>
</dbReference>
<organism evidence="2 3">
    <name type="scientific">Phytophthora fragariaefolia</name>
    <dbReference type="NCBI Taxonomy" id="1490495"/>
    <lineage>
        <taxon>Eukaryota</taxon>
        <taxon>Sar</taxon>
        <taxon>Stramenopiles</taxon>
        <taxon>Oomycota</taxon>
        <taxon>Peronosporomycetes</taxon>
        <taxon>Peronosporales</taxon>
        <taxon>Peronosporaceae</taxon>
        <taxon>Phytophthora</taxon>
    </lineage>
</organism>
<keyword evidence="3" id="KW-1185">Reference proteome</keyword>
<feature type="compositionally biased region" description="Low complexity" evidence="1">
    <location>
        <begin position="56"/>
        <end position="70"/>
    </location>
</feature>
<evidence type="ECO:0000313" key="2">
    <source>
        <dbReference type="EMBL" id="GMF37675.1"/>
    </source>
</evidence>